<evidence type="ECO:0000313" key="2">
    <source>
        <dbReference type="EMBL" id="RSH80413.1"/>
    </source>
</evidence>
<feature type="compositionally biased region" description="Basic and acidic residues" evidence="1">
    <location>
        <begin position="736"/>
        <end position="758"/>
    </location>
</feature>
<evidence type="ECO:0000313" key="3">
    <source>
        <dbReference type="Proteomes" id="UP000279236"/>
    </source>
</evidence>
<feature type="compositionally biased region" description="Low complexity" evidence="1">
    <location>
        <begin position="151"/>
        <end position="162"/>
    </location>
</feature>
<dbReference type="RefSeq" id="XP_028475360.1">
    <property type="nucleotide sequence ID" value="XM_028624288.1"/>
</dbReference>
<sequence>MDNQSISGSTFVTARTEPYTPSLNDTIEADPMAASTAIPPVASPDRDLAIRTNALTMVDGYPVSKSVWPDEQATPTKPLANGFANGHVVDRKGTGNSVANGNGTPVPASPTAHMSSVPVFTTGSRISHVSTDSAASQATIMPQQAIPVVITSPDSSPNTSPSRGIPAVASGETPLNMPGGPMPPQRPELVSHPSRSYVSSPPPITTTYERPLEDPVQRRASTISSRSKKGSTGAAVAAGAVGGVAAGAGAAALASREMDKVSRPKELSRNSSKASRHGSLTEMLPPSPREPADQQHQPQTNGIMAAPVTSPESAIRSLDGYGDHPATHSELERGHARRKHKAAVAGAAGAATAAIVAGTVHASGDRDPIQRPQSAHAGSVARYSGDMPREASFDGERPHERDVQPRRPQSAAAGTFGNRRESGMSQASTLPDQYGRHVLSPRGSVRHGQRLPPIADAGDHADEYGKPNGHHVAYGAAAGVAAGAATGLAVGEVASLRRQHDMQRYPGDDGEDLRGTRLVDNGPVRRHSSYGGHRTQPADEYNNHGFAADNRNAMLGRSNTVLSRATTLGRNGTLSRAANGGTVGRRSGAFGRGAGLSVGTQPEEVLGREDIHSRAEYSERQLDDRTIKRLSGMEKRDAKRLSKLLKSEGRSQARTIDAAIKDLRGLVSLQKDAIGAERKSQSRLAKWTGREHKARMRFLKEKERYEKVEGELRGAENDFEERRDHAAGLTAQIAERTQEVDDLRAQKAADDREREVKLHALKHPAFS</sequence>
<name>A0A427XNN1_9TREE</name>
<comment type="caution">
    <text evidence="2">The sequence shown here is derived from an EMBL/GenBank/DDBJ whole genome shotgun (WGS) entry which is preliminary data.</text>
</comment>
<dbReference type="OrthoDB" id="3267800at2759"/>
<dbReference type="Proteomes" id="UP000279236">
    <property type="component" value="Unassembled WGS sequence"/>
</dbReference>
<feature type="region of interest" description="Disordered" evidence="1">
    <location>
        <begin position="150"/>
        <end position="234"/>
    </location>
</feature>
<keyword evidence="3" id="KW-1185">Reference proteome</keyword>
<feature type="compositionally biased region" description="Basic and acidic residues" evidence="1">
    <location>
        <begin position="256"/>
        <end position="268"/>
    </location>
</feature>
<reference evidence="2 3" key="1">
    <citation type="submission" date="2018-11" db="EMBL/GenBank/DDBJ databases">
        <title>Genome sequence of Apiotrichum porosum DSM 27194.</title>
        <authorList>
            <person name="Aliyu H."/>
            <person name="Gorte O."/>
            <person name="Ochsenreither K."/>
        </authorList>
    </citation>
    <scope>NUCLEOTIDE SEQUENCE [LARGE SCALE GENOMIC DNA]</scope>
    <source>
        <strain evidence="2 3">DSM 27194</strain>
    </source>
</reference>
<feature type="region of interest" description="Disordered" evidence="1">
    <location>
        <begin position="502"/>
        <end position="540"/>
    </location>
</feature>
<feature type="compositionally biased region" description="Basic and acidic residues" evidence="1">
    <location>
        <begin position="716"/>
        <end position="726"/>
    </location>
</feature>
<feature type="region of interest" description="Disordered" evidence="1">
    <location>
        <begin position="363"/>
        <end position="451"/>
    </location>
</feature>
<organism evidence="2 3">
    <name type="scientific">Apiotrichum porosum</name>
    <dbReference type="NCBI Taxonomy" id="105984"/>
    <lineage>
        <taxon>Eukaryota</taxon>
        <taxon>Fungi</taxon>
        <taxon>Dikarya</taxon>
        <taxon>Basidiomycota</taxon>
        <taxon>Agaricomycotina</taxon>
        <taxon>Tremellomycetes</taxon>
        <taxon>Trichosporonales</taxon>
        <taxon>Trichosporonaceae</taxon>
        <taxon>Apiotrichum</taxon>
    </lineage>
</organism>
<feature type="compositionally biased region" description="Basic and acidic residues" evidence="1">
    <location>
        <begin position="502"/>
        <end position="517"/>
    </location>
</feature>
<dbReference type="AlphaFoldDB" id="A0A427XNN1"/>
<dbReference type="EMBL" id="RSCE01000008">
    <property type="protein sequence ID" value="RSH80413.1"/>
    <property type="molecule type" value="Genomic_DNA"/>
</dbReference>
<feature type="compositionally biased region" description="Basic and acidic residues" evidence="1">
    <location>
        <begin position="387"/>
        <end position="405"/>
    </location>
</feature>
<protein>
    <recommendedName>
        <fullName evidence="4">DNA binding protein Ncp1</fullName>
    </recommendedName>
</protein>
<accession>A0A427XNN1</accession>
<evidence type="ECO:0008006" key="4">
    <source>
        <dbReference type="Google" id="ProtNLM"/>
    </source>
</evidence>
<feature type="region of interest" description="Disordered" evidence="1">
    <location>
        <begin position="716"/>
        <end position="767"/>
    </location>
</feature>
<dbReference type="GeneID" id="39593533"/>
<gene>
    <name evidence="2" type="ORF">EHS24_008990</name>
</gene>
<feature type="region of interest" description="Disordered" evidence="1">
    <location>
        <begin position="254"/>
        <end position="299"/>
    </location>
</feature>
<evidence type="ECO:0000256" key="1">
    <source>
        <dbReference type="SAM" id="MobiDB-lite"/>
    </source>
</evidence>
<proteinExistence type="predicted"/>